<dbReference type="Proteomes" id="UP000066014">
    <property type="component" value="Chromosome"/>
</dbReference>
<dbReference type="OrthoDB" id="8678477at2"/>
<dbReference type="Pfam" id="PF03401">
    <property type="entry name" value="TctC"/>
    <property type="match status" value="1"/>
</dbReference>
<evidence type="ECO:0000256" key="1">
    <source>
        <dbReference type="ARBA" id="ARBA00006987"/>
    </source>
</evidence>
<dbReference type="AlphaFoldDB" id="A0A060NPG0"/>
<proteinExistence type="inferred from homology"/>
<dbReference type="HOGENOM" id="CLU_045683_0_0_4"/>
<organism evidence="2 3">
    <name type="scientific">Serpentinimonas maccroryi</name>
    <dbReference type="NCBI Taxonomy" id="1458426"/>
    <lineage>
        <taxon>Bacteria</taxon>
        <taxon>Pseudomonadati</taxon>
        <taxon>Pseudomonadota</taxon>
        <taxon>Betaproteobacteria</taxon>
        <taxon>Burkholderiales</taxon>
        <taxon>Comamonadaceae</taxon>
        <taxon>Serpentinimonas</taxon>
    </lineage>
</organism>
<dbReference type="InterPro" id="IPR042100">
    <property type="entry name" value="Bug_dom1"/>
</dbReference>
<accession>A0A060NPG0</accession>
<dbReference type="PANTHER" id="PTHR42928:SF5">
    <property type="entry name" value="BLR1237 PROTEIN"/>
    <property type="match status" value="1"/>
</dbReference>
<sequence>MALPLQNEEILTLQRRSLIAWGASAALLAASGPSWARNFPTRPLRLVVPFPPGGMTDIIARLVAPPLALELGQPVVPDNRPGAAGTIGTSEVARATPDGYTLGLVTAGLLSATPAINPRTPYHPLTDFTPITNVVATSHVVAVHPSFPGHDFASFLSEIRRAPGRFSYATAGTGTILHLQFELLESLTRTFVVHIPYRGSAPALADAVAGHVPIVIDVFSTALPHIQAGRLIPIVVAAPQRMPQLPHVPTFAEVGFEPVNRTGFFGLHGPRGLDRAVVERIHAAMTRILAEPALRRRLEELGATVVANTPEQFAEQIRLEFELYRELVQRAGLRPD</sequence>
<evidence type="ECO:0000313" key="2">
    <source>
        <dbReference type="EMBL" id="BAO83667.1"/>
    </source>
</evidence>
<dbReference type="Gene3D" id="3.40.190.10">
    <property type="entry name" value="Periplasmic binding protein-like II"/>
    <property type="match status" value="1"/>
</dbReference>
<keyword evidence="3" id="KW-1185">Reference proteome</keyword>
<dbReference type="KEGG" id="cbab:SMCB_1439"/>
<evidence type="ECO:0000313" key="3">
    <source>
        <dbReference type="Proteomes" id="UP000066014"/>
    </source>
</evidence>
<gene>
    <name evidence="2" type="ORF">SMCB_1439</name>
</gene>
<name>A0A060NPG0_9BURK</name>
<protein>
    <submittedName>
        <fullName evidence="2">Uncharacterized protein conserved in bacteria</fullName>
    </submittedName>
</protein>
<dbReference type="Gene3D" id="3.40.190.150">
    <property type="entry name" value="Bordetella uptake gene, domain 1"/>
    <property type="match status" value="1"/>
</dbReference>
<dbReference type="InterPro" id="IPR005064">
    <property type="entry name" value="BUG"/>
</dbReference>
<dbReference type="PANTHER" id="PTHR42928">
    <property type="entry name" value="TRICARBOXYLATE-BINDING PROTEIN"/>
    <property type="match status" value="1"/>
</dbReference>
<dbReference type="STRING" id="1458426.SMCB_1439"/>
<dbReference type="EMBL" id="AP014569">
    <property type="protein sequence ID" value="BAO83667.1"/>
    <property type="molecule type" value="Genomic_DNA"/>
</dbReference>
<dbReference type="PIRSF" id="PIRSF017082">
    <property type="entry name" value="YflP"/>
    <property type="match status" value="1"/>
</dbReference>
<reference evidence="2 3" key="1">
    <citation type="journal article" date="2014" name="Nat. Commun.">
        <title>Physiological and genomic features of highly alkaliphilic hydrogen-utilizing Betaproteobacteria from a continental serpentinizing site.</title>
        <authorList>
            <person name="Suzuki S."/>
            <person name="Kuenen J.G."/>
            <person name="Schipper K."/>
            <person name="van der Velde S."/>
            <person name="Ishii S."/>
            <person name="Wu A."/>
            <person name="Sorokin D.Y."/>
            <person name="Tenney A."/>
            <person name="Meng X.Y."/>
            <person name="Morrill P.L."/>
            <person name="Kamagata Y."/>
            <person name="Muyzer G."/>
            <person name="Nealson K.H."/>
        </authorList>
    </citation>
    <scope>NUCLEOTIDE SEQUENCE [LARGE SCALE GENOMIC DNA]</scope>
    <source>
        <strain evidence="2 3">B1</strain>
    </source>
</reference>
<comment type="similarity">
    <text evidence="1">Belongs to the UPF0065 (bug) family.</text>
</comment>